<comment type="caution">
    <text evidence="3">The sequence shown here is derived from an EMBL/GenBank/DDBJ whole genome shotgun (WGS) entry which is preliminary data.</text>
</comment>
<protein>
    <recommendedName>
        <fullName evidence="2">EF-hand domain-containing protein</fullName>
    </recommendedName>
</protein>
<evidence type="ECO:0000313" key="3">
    <source>
        <dbReference type="EMBL" id="KAF5833349.1"/>
    </source>
</evidence>
<feature type="compositionally biased region" description="Polar residues" evidence="1">
    <location>
        <begin position="538"/>
        <end position="553"/>
    </location>
</feature>
<gene>
    <name evidence="3" type="ORF">DUNSADRAFT_10390</name>
</gene>
<evidence type="ECO:0000259" key="2">
    <source>
        <dbReference type="PROSITE" id="PS50222"/>
    </source>
</evidence>
<feature type="region of interest" description="Disordered" evidence="1">
    <location>
        <begin position="482"/>
        <end position="586"/>
    </location>
</feature>
<dbReference type="InterPro" id="IPR011992">
    <property type="entry name" value="EF-hand-dom_pair"/>
</dbReference>
<dbReference type="SUPFAM" id="SSF47473">
    <property type="entry name" value="EF-hand"/>
    <property type="match status" value="1"/>
</dbReference>
<feature type="compositionally biased region" description="Polar residues" evidence="1">
    <location>
        <begin position="518"/>
        <end position="531"/>
    </location>
</feature>
<sequence>MDRPATVPNLPSTSPPRTKRTRRVLNGSRNSTLNFWPRERPAITEINKGRKPATPPGSPGKHVGDHGHALSEGRLADRSTVNQIVDKISAASGRQSYVRKVLRSYDKCNTGLLSKDDLCTAMDRLALGLDDSAKSKVISRLDPDNSNRIPVDRLVTSFEEDFEPLGWSSPTTNRRLATLTRPPFNTMRRCLTPCGMSTKPSREDLESPKSFTGIPQSLGKRKGELRPSDTQGRSGVPLAAQMDIRETDTKAVLQAPQTYALQQQLNSRGSVPMQQLFRTNDPSGRGILPLEDLTHCCQAISPGIKQRDIASLVVAMDPSNSGQVDYRQFVGNLVDNTPAHHKLLRTGRLGHETQHEKWGCSPITRQSMPLLSTASHPTPHSPHITSRSALPPSYQAHNRSASWGTRSAGQECLDDNPLGTGEGLRYGQPDICDEQGEVDERKLVHALGAQPIVQSLTHTQRRHAFGGKPRFAFLSASMPELTPPSGYGSQQSLRQNSTAPCTAEVADGTAAAPAAAQQMGTVQGTAESGDSSAAPAAAQTSYPSTDPNNQHSTAQEKGRGSPQCTSRLGFSQAGGPTIPPTPADLFLTTRGRDRFRHLKYPGTSHTVVPEPGCSQFLEPSTQYVRKSDPSFMWFQSEDKERRAKQAQQKMKATEGANKFVAERVTRDETLADMRDRARLEAQGAAKQRYAENLHSLDMLRHSADTSPLNIHFGNGFGKSVLMEHVDSAAFFNRT</sequence>
<feature type="compositionally biased region" description="Low complexity" evidence="1">
    <location>
        <begin position="503"/>
        <end position="516"/>
    </location>
</feature>
<name>A0ABQ7GFG2_DUNSA</name>
<feature type="region of interest" description="Disordered" evidence="1">
    <location>
        <begin position="47"/>
        <end position="68"/>
    </location>
</feature>
<evidence type="ECO:0000313" key="4">
    <source>
        <dbReference type="Proteomes" id="UP000815325"/>
    </source>
</evidence>
<feature type="compositionally biased region" description="Polar residues" evidence="1">
    <location>
        <begin position="487"/>
        <end position="500"/>
    </location>
</feature>
<feature type="region of interest" description="Disordered" evidence="1">
    <location>
        <begin position="1"/>
        <end position="34"/>
    </location>
</feature>
<keyword evidence="4" id="KW-1185">Reference proteome</keyword>
<feature type="compositionally biased region" description="Polar residues" evidence="1">
    <location>
        <begin position="395"/>
        <end position="407"/>
    </location>
</feature>
<feature type="domain" description="EF-hand" evidence="2">
    <location>
        <begin position="93"/>
        <end position="128"/>
    </location>
</feature>
<dbReference type="PROSITE" id="PS50222">
    <property type="entry name" value="EF_HAND_2"/>
    <property type="match status" value="1"/>
</dbReference>
<organism evidence="3 4">
    <name type="scientific">Dunaliella salina</name>
    <name type="common">Green alga</name>
    <name type="synonym">Protococcus salinus</name>
    <dbReference type="NCBI Taxonomy" id="3046"/>
    <lineage>
        <taxon>Eukaryota</taxon>
        <taxon>Viridiplantae</taxon>
        <taxon>Chlorophyta</taxon>
        <taxon>core chlorophytes</taxon>
        <taxon>Chlorophyceae</taxon>
        <taxon>CS clade</taxon>
        <taxon>Chlamydomonadales</taxon>
        <taxon>Dunaliellaceae</taxon>
        <taxon>Dunaliella</taxon>
    </lineage>
</organism>
<feature type="region of interest" description="Disordered" evidence="1">
    <location>
        <begin position="374"/>
        <end position="407"/>
    </location>
</feature>
<dbReference type="InterPro" id="IPR002048">
    <property type="entry name" value="EF_hand_dom"/>
</dbReference>
<dbReference type="Gene3D" id="1.10.238.10">
    <property type="entry name" value="EF-hand"/>
    <property type="match status" value="2"/>
</dbReference>
<evidence type="ECO:0000256" key="1">
    <source>
        <dbReference type="SAM" id="MobiDB-lite"/>
    </source>
</evidence>
<feature type="compositionally biased region" description="Polar residues" evidence="1">
    <location>
        <begin position="374"/>
        <end position="388"/>
    </location>
</feature>
<proteinExistence type="predicted"/>
<feature type="region of interest" description="Disordered" evidence="1">
    <location>
        <begin position="196"/>
        <end position="235"/>
    </location>
</feature>
<accession>A0ABQ7GFG2</accession>
<reference evidence="3" key="1">
    <citation type="submission" date="2017-08" db="EMBL/GenBank/DDBJ databases">
        <authorList>
            <person name="Polle J.E."/>
            <person name="Barry K."/>
            <person name="Cushman J."/>
            <person name="Schmutz J."/>
            <person name="Tran D."/>
            <person name="Hathwaick L.T."/>
            <person name="Yim W.C."/>
            <person name="Jenkins J."/>
            <person name="Mckie-Krisberg Z.M."/>
            <person name="Prochnik S."/>
            <person name="Lindquist E."/>
            <person name="Dockter R.B."/>
            <person name="Adam C."/>
            <person name="Molina H."/>
            <person name="Bunkerborg J."/>
            <person name="Jin E."/>
            <person name="Buchheim M."/>
            <person name="Magnuson J."/>
        </authorList>
    </citation>
    <scope>NUCLEOTIDE SEQUENCE</scope>
    <source>
        <strain evidence="3">CCAP 19/18</strain>
    </source>
</reference>
<dbReference type="Proteomes" id="UP000815325">
    <property type="component" value="Unassembled WGS sequence"/>
</dbReference>
<dbReference type="EMBL" id="MU069816">
    <property type="protein sequence ID" value="KAF5833349.1"/>
    <property type="molecule type" value="Genomic_DNA"/>
</dbReference>